<keyword evidence="2" id="KW-1185">Reference proteome</keyword>
<dbReference type="Proteomes" id="UP001143910">
    <property type="component" value="Unassembled WGS sequence"/>
</dbReference>
<protein>
    <submittedName>
        <fullName evidence="1">Uncharacterized protein</fullName>
    </submittedName>
</protein>
<name>A0ACC1MES9_9HYPO</name>
<sequence>MTTQASPVDKSFQNLTISGQQAAAAPNDVGFSLSMPSQPQMYQRSAPASPQTPQGLGLSNSMTFPLSLHQQQLAQQQNGLQPQPTGYNPYFSQQVVNLHQQQQQPQPQPQLQQYTSQNGMSLNTNQASGQIASNPYVRSPTRMASPPPLGQISETSVFSMSPLPLASPGTNPFFNGQQSMPTGAQQQYMPPQQQTALQQQQPFQQQQQQQQNFQQQALQQQAFQQQQMYQTQQAYQQYQAPRYDKASIMALYGQLQPQAQSIPENQAVDAFSAPGITSVSQPRSVSQLLPGTNPFAASVQQAPAASPAEAYQMGRKISRESVNLGLDMAWSNGRHSP</sequence>
<accession>A0ACC1MES9</accession>
<proteinExistence type="predicted"/>
<dbReference type="EMBL" id="JANJQO010003280">
    <property type="protein sequence ID" value="KAJ2962574.1"/>
    <property type="molecule type" value="Genomic_DNA"/>
</dbReference>
<evidence type="ECO:0000313" key="2">
    <source>
        <dbReference type="Proteomes" id="UP001143910"/>
    </source>
</evidence>
<gene>
    <name evidence="1" type="ORF">NQ176_g10931</name>
</gene>
<comment type="caution">
    <text evidence="1">The sequence shown here is derived from an EMBL/GenBank/DDBJ whole genome shotgun (WGS) entry which is preliminary data.</text>
</comment>
<reference evidence="1" key="1">
    <citation type="submission" date="2022-08" db="EMBL/GenBank/DDBJ databases">
        <title>Genome Sequence of Lecanicillium fungicola.</title>
        <authorList>
            <person name="Buettner E."/>
        </authorList>
    </citation>
    <scope>NUCLEOTIDE SEQUENCE</scope>
    <source>
        <strain evidence="1">Babe33</strain>
    </source>
</reference>
<organism evidence="1 2">
    <name type="scientific">Zarea fungicola</name>
    <dbReference type="NCBI Taxonomy" id="93591"/>
    <lineage>
        <taxon>Eukaryota</taxon>
        <taxon>Fungi</taxon>
        <taxon>Dikarya</taxon>
        <taxon>Ascomycota</taxon>
        <taxon>Pezizomycotina</taxon>
        <taxon>Sordariomycetes</taxon>
        <taxon>Hypocreomycetidae</taxon>
        <taxon>Hypocreales</taxon>
        <taxon>Cordycipitaceae</taxon>
        <taxon>Zarea</taxon>
    </lineage>
</organism>
<evidence type="ECO:0000313" key="1">
    <source>
        <dbReference type="EMBL" id="KAJ2962574.1"/>
    </source>
</evidence>